<keyword evidence="4" id="KW-0408">Iron</keyword>
<dbReference type="HOGENOM" id="CLU_108340_0_0_2"/>
<evidence type="ECO:0000256" key="5">
    <source>
        <dbReference type="ARBA" id="ARBA00023014"/>
    </source>
</evidence>
<feature type="domain" description="4Fe-4S ferredoxin-type" evidence="6">
    <location>
        <begin position="98"/>
        <end position="129"/>
    </location>
</feature>
<dbReference type="eggNOG" id="arCOG01543">
    <property type="taxonomic scope" value="Archaea"/>
</dbReference>
<keyword evidence="3" id="KW-0677">Repeat</keyword>
<dbReference type="GO" id="GO:0009060">
    <property type="term" value="P:aerobic respiration"/>
    <property type="evidence" value="ECO:0007669"/>
    <property type="project" value="TreeGrafter"/>
</dbReference>
<keyword evidence="1" id="KW-0004">4Fe-4S</keyword>
<keyword evidence="5" id="KW-0411">Iron-sulfur</keyword>
<dbReference type="PANTHER" id="PTHR10849:SF35">
    <property type="entry name" value="FORMATE HYDROGENLYASE SUBUNIT 6-RELATED"/>
    <property type="match status" value="1"/>
</dbReference>
<dbReference type="EMBL" id="CP002792">
    <property type="protein sequence ID" value="AEH07184.1"/>
    <property type="molecule type" value="Genomic_DNA"/>
</dbReference>
<dbReference type="Pfam" id="PF12838">
    <property type="entry name" value="Fer4_7"/>
    <property type="match status" value="1"/>
</dbReference>
<dbReference type="InterPro" id="IPR010226">
    <property type="entry name" value="NADH_quinone_OxRdtase_chainI"/>
</dbReference>
<proteinExistence type="predicted"/>
<evidence type="ECO:0000256" key="2">
    <source>
        <dbReference type="ARBA" id="ARBA00022723"/>
    </source>
</evidence>
<evidence type="ECO:0000256" key="3">
    <source>
        <dbReference type="ARBA" id="ARBA00022737"/>
    </source>
</evidence>
<evidence type="ECO:0000256" key="1">
    <source>
        <dbReference type="ARBA" id="ARBA00022485"/>
    </source>
</evidence>
<name>F8AJJ8_METOI</name>
<dbReference type="STRING" id="647113.Metok_1216"/>
<dbReference type="GO" id="GO:0051539">
    <property type="term" value="F:4 iron, 4 sulfur cluster binding"/>
    <property type="evidence" value="ECO:0007669"/>
    <property type="project" value="UniProtKB-KW"/>
</dbReference>
<evidence type="ECO:0000256" key="4">
    <source>
        <dbReference type="ARBA" id="ARBA00023004"/>
    </source>
</evidence>
<organism evidence="7 8">
    <name type="scientific">Methanothermococcus okinawensis (strain DSM 14208 / JCM 11175 / IH1)</name>
    <dbReference type="NCBI Taxonomy" id="647113"/>
    <lineage>
        <taxon>Archaea</taxon>
        <taxon>Methanobacteriati</taxon>
        <taxon>Methanobacteriota</taxon>
        <taxon>Methanomada group</taxon>
        <taxon>Methanococci</taxon>
        <taxon>Methanococcales</taxon>
        <taxon>Methanococcaceae</taxon>
        <taxon>Methanothermococcus</taxon>
    </lineage>
</organism>
<dbReference type="PROSITE" id="PS00198">
    <property type="entry name" value="4FE4S_FER_1"/>
    <property type="match status" value="2"/>
</dbReference>
<evidence type="ECO:0000259" key="6">
    <source>
        <dbReference type="PROSITE" id="PS51379"/>
    </source>
</evidence>
<dbReference type="AlphaFoldDB" id="F8AJJ8"/>
<dbReference type="SUPFAM" id="SSF54862">
    <property type="entry name" value="4Fe-4S ferredoxins"/>
    <property type="match status" value="1"/>
</dbReference>
<dbReference type="GO" id="GO:0046872">
    <property type="term" value="F:metal ion binding"/>
    <property type="evidence" value="ECO:0007669"/>
    <property type="project" value="UniProtKB-KW"/>
</dbReference>
<dbReference type="GO" id="GO:0003954">
    <property type="term" value="F:NADH dehydrogenase activity"/>
    <property type="evidence" value="ECO:0007669"/>
    <property type="project" value="TreeGrafter"/>
</dbReference>
<dbReference type="InterPro" id="IPR017900">
    <property type="entry name" value="4Fe4S_Fe_S_CS"/>
</dbReference>
<dbReference type="Proteomes" id="UP000009296">
    <property type="component" value="Chromosome"/>
</dbReference>
<keyword evidence="8" id="KW-1185">Reference proteome</keyword>
<evidence type="ECO:0000313" key="7">
    <source>
        <dbReference type="EMBL" id="AEH07184.1"/>
    </source>
</evidence>
<accession>F8AJJ8</accession>
<reference evidence="7" key="1">
    <citation type="submission" date="2011-05" db="EMBL/GenBank/DDBJ databases">
        <title>Complete sequence of chromosome of Methanothermococcus okinawensis IH1.</title>
        <authorList>
            <consortium name="US DOE Joint Genome Institute"/>
            <person name="Lucas S."/>
            <person name="Han J."/>
            <person name="Lapidus A."/>
            <person name="Cheng J.-F."/>
            <person name="Goodwin L."/>
            <person name="Pitluck S."/>
            <person name="Peters L."/>
            <person name="Mikhailova N."/>
            <person name="Held B."/>
            <person name="Han C."/>
            <person name="Tapia R."/>
            <person name="Land M."/>
            <person name="Hauser L."/>
            <person name="Kyrpides N."/>
            <person name="Ivanova N."/>
            <person name="Pagani I."/>
            <person name="Sieprawska-Lupa M."/>
            <person name="Takai K."/>
            <person name="Miyazaki J."/>
            <person name="Whitman W."/>
            <person name="Woyke T."/>
        </authorList>
    </citation>
    <scope>NUCLEOTIDE SEQUENCE [LARGE SCALE GENOMIC DNA]</scope>
    <source>
        <strain evidence="7">IH1</strain>
    </source>
</reference>
<dbReference type="PANTHER" id="PTHR10849">
    <property type="entry name" value="NADH DEHYDROGENASE UBIQUINONE IRON-SULFUR PROTEIN 8, MITOCHONDRIAL"/>
    <property type="match status" value="1"/>
</dbReference>
<evidence type="ECO:0000313" key="8">
    <source>
        <dbReference type="Proteomes" id="UP000009296"/>
    </source>
</evidence>
<protein>
    <submittedName>
        <fullName evidence="7">4Fe-4S ferredoxin iron-sulfur binding domain-containing protein</fullName>
    </submittedName>
</protein>
<gene>
    <name evidence="7" type="ordered locus">Metok_1216</name>
</gene>
<keyword evidence="2" id="KW-0479">Metal-binding</keyword>
<dbReference type="NCBIfam" id="NF004914">
    <property type="entry name" value="PRK06273.1"/>
    <property type="match status" value="1"/>
</dbReference>
<sequence>MDKISSKVHIMSNPSFKNLAKIFISGFYENLERIIFGTDRYTSMEMRNNILSGVKLPRSVFNELCIGCGGCANACPTGCIEMVKIEPVKITENYTKEYIPVINSEKCVYCLYCHDFCPVFSIFNEISPIHPRHVGDEYIEVDLTKMFEKPVDIPKEQLKKIANILSINLSKMVKEEKKNE</sequence>
<dbReference type="KEGG" id="mok:Metok_1216"/>
<feature type="domain" description="4Fe-4S ferredoxin-type" evidence="6">
    <location>
        <begin position="56"/>
        <end position="85"/>
    </location>
</feature>
<dbReference type="PROSITE" id="PS51379">
    <property type="entry name" value="4FE4S_FER_2"/>
    <property type="match status" value="2"/>
</dbReference>
<dbReference type="GO" id="GO:0016020">
    <property type="term" value="C:membrane"/>
    <property type="evidence" value="ECO:0007669"/>
    <property type="project" value="InterPro"/>
</dbReference>
<dbReference type="InterPro" id="IPR017896">
    <property type="entry name" value="4Fe4S_Fe-S-bd"/>
</dbReference>
<dbReference type="Gene3D" id="3.30.70.3270">
    <property type="match status" value="1"/>
</dbReference>